<keyword evidence="2" id="KW-1185">Reference proteome</keyword>
<comment type="caution">
    <text evidence="1">The sequence shown here is derived from an EMBL/GenBank/DDBJ whole genome shotgun (WGS) entry which is preliminary data.</text>
</comment>
<accession>A0ABU6X3T6</accession>
<reference evidence="1 2" key="1">
    <citation type="journal article" date="2023" name="Plants (Basel)">
        <title>Bridging the Gap: Combining Genomics and Transcriptomics Approaches to Understand Stylosanthes scabra, an Orphan Legume from the Brazilian Caatinga.</title>
        <authorList>
            <person name="Ferreira-Neto J.R.C."/>
            <person name="da Silva M.D."/>
            <person name="Binneck E."/>
            <person name="de Melo N.F."/>
            <person name="da Silva R.H."/>
            <person name="de Melo A.L.T.M."/>
            <person name="Pandolfi V."/>
            <person name="Bustamante F.O."/>
            <person name="Brasileiro-Vidal A.C."/>
            <person name="Benko-Iseppon A.M."/>
        </authorList>
    </citation>
    <scope>NUCLEOTIDE SEQUENCE [LARGE SCALE GENOMIC DNA]</scope>
    <source>
        <tissue evidence="1">Leaves</tissue>
    </source>
</reference>
<sequence length="119" mass="13563">MGAWGQGLGLTTLKNDAPHSIYTYNDNALFGLEFQEKENHNIPLPSSSNEIKLRELETVLTHLRALREEEALVVLCEVDNDEGRGCINVKETEGELWEAFEVFDSDDNERISTELLNRR</sequence>
<protein>
    <submittedName>
        <fullName evidence="1">Uncharacterized protein</fullName>
    </submittedName>
</protein>
<proteinExistence type="predicted"/>
<dbReference type="SUPFAM" id="SSF47473">
    <property type="entry name" value="EF-hand"/>
    <property type="match status" value="1"/>
</dbReference>
<evidence type="ECO:0000313" key="2">
    <source>
        <dbReference type="Proteomes" id="UP001341840"/>
    </source>
</evidence>
<organism evidence="1 2">
    <name type="scientific">Stylosanthes scabra</name>
    <dbReference type="NCBI Taxonomy" id="79078"/>
    <lineage>
        <taxon>Eukaryota</taxon>
        <taxon>Viridiplantae</taxon>
        <taxon>Streptophyta</taxon>
        <taxon>Embryophyta</taxon>
        <taxon>Tracheophyta</taxon>
        <taxon>Spermatophyta</taxon>
        <taxon>Magnoliopsida</taxon>
        <taxon>eudicotyledons</taxon>
        <taxon>Gunneridae</taxon>
        <taxon>Pentapetalae</taxon>
        <taxon>rosids</taxon>
        <taxon>fabids</taxon>
        <taxon>Fabales</taxon>
        <taxon>Fabaceae</taxon>
        <taxon>Papilionoideae</taxon>
        <taxon>50 kb inversion clade</taxon>
        <taxon>dalbergioids sensu lato</taxon>
        <taxon>Dalbergieae</taxon>
        <taxon>Pterocarpus clade</taxon>
        <taxon>Stylosanthes</taxon>
    </lineage>
</organism>
<dbReference type="InterPro" id="IPR011992">
    <property type="entry name" value="EF-hand-dom_pair"/>
</dbReference>
<evidence type="ECO:0000313" key="1">
    <source>
        <dbReference type="EMBL" id="MED6192784.1"/>
    </source>
</evidence>
<dbReference type="Proteomes" id="UP001341840">
    <property type="component" value="Unassembled WGS sequence"/>
</dbReference>
<gene>
    <name evidence="1" type="ORF">PIB30_013418</name>
</gene>
<dbReference type="EMBL" id="JASCZI010211483">
    <property type="protein sequence ID" value="MED6192784.1"/>
    <property type="molecule type" value="Genomic_DNA"/>
</dbReference>
<name>A0ABU6X3T6_9FABA</name>